<dbReference type="SUPFAM" id="SSF46548">
    <property type="entry name" value="alpha-helical ferredoxin"/>
    <property type="match status" value="1"/>
</dbReference>
<protein>
    <submittedName>
        <fullName evidence="7">4Fe-4S dicluster domain-containing protein</fullName>
    </submittedName>
    <submittedName>
        <fullName evidence="8">Heterodisulfide reductase</fullName>
    </submittedName>
</protein>
<dbReference type="Pfam" id="PF13183">
    <property type="entry name" value="Fer4_8"/>
    <property type="match status" value="1"/>
</dbReference>
<dbReference type="PROSITE" id="PS00198">
    <property type="entry name" value="4FE4S_FER_1"/>
    <property type="match status" value="2"/>
</dbReference>
<dbReference type="InterPro" id="IPR017896">
    <property type="entry name" value="4Fe4S_Fe-S-bd"/>
</dbReference>
<dbReference type="OrthoDB" id="9769677at2"/>
<keyword evidence="3" id="KW-0560">Oxidoreductase</keyword>
<dbReference type="EMBL" id="QMIF01000007">
    <property type="protein sequence ID" value="TVM33480.1"/>
    <property type="molecule type" value="Genomic_DNA"/>
</dbReference>
<dbReference type="Proteomes" id="UP000503251">
    <property type="component" value="Chromosome"/>
</dbReference>
<keyword evidence="5" id="KW-0411">Iron-sulfur</keyword>
<dbReference type="AlphaFoldDB" id="A0A6P1ZGT3"/>
<evidence type="ECO:0000256" key="4">
    <source>
        <dbReference type="ARBA" id="ARBA00023004"/>
    </source>
</evidence>
<keyword evidence="10" id="KW-1185">Reference proteome</keyword>
<dbReference type="InterPro" id="IPR051460">
    <property type="entry name" value="HdrC_iron-sulfur_subunit"/>
</dbReference>
<dbReference type="GO" id="GO:0046872">
    <property type="term" value="F:metal ion binding"/>
    <property type="evidence" value="ECO:0007669"/>
    <property type="project" value="UniProtKB-KW"/>
</dbReference>
<evidence type="ECO:0000313" key="10">
    <source>
        <dbReference type="Proteomes" id="UP000503251"/>
    </source>
</evidence>
<evidence type="ECO:0000256" key="2">
    <source>
        <dbReference type="ARBA" id="ARBA00022723"/>
    </source>
</evidence>
<keyword evidence="4" id="KW-0408">Iron</keyword>
<dbReference type="GO" id="GO:0005886">
    <property type="term" value="C:plasma membrane"/>
    <property type="evidence" value="ECO:0007669"/>
    <property type="project" value="TreeGrafter"/>
</dbReference>
<sequence>MTKHQALTITPLPQDSELCELQAMLSRCMQCGTCTASCPNAQAMDLTPRQLWRLVQLGQLDRIFESRTFWMCSSCYTCWLRCPRDVEPTRAMAALKRLAGEHDRASRRKSAFYRAFAGNIRRYGRVQETALMSSYLTSLASPRRALEFTPIGMKMLGKGKLHPPSRAFAGRLELLFRKVDEMEERT</sequence>
<name>A0A6P1ZGT3_9BACT</name>
<dbReference type="Proteomes" id="UP000434052">
    <property type="component" value="Unassembled WGS sequence"/>
</dbReference>
<gene>
    <name evidence="8" type="ORF">DQK91_12245</name>
    <name evidence="7" type="ORF">E8L03_02840</name>
</gene>
<dbReference type="GO" id="GO:0016491">
    <property type="term" value="F:oxidoreductase activity"/>
    <property type="evidence" value="ECO:0007669"/>
    <property type="project" value="UniProtKB-KW"/>
</dbReference>
<dbReference type="GO" id="GO:0051539">
    <property type="term" value="F:4 iron, 4 sulfur cluster binding"/>
    <property type="evidence" value="ECO:0007669"/>
    <property type="project" value="UniProtKB-KW"/>
</dbReference>
<reference evidence="7 10" key="2">
    <citation type="submission" date="2019-04" db="EMBL/GenBank/DDBJ databases">
        <title>Isolation and culture of sulfate reducing bacteria from the cold seep of the South China Sea.</title>
        <authorList>
            <person name="Sun C."/>
            <person name="Liu R."/>
        </authorList>
    </citation>
    <scope>NUCLEOTIDE SEQUENCE [LARGE SCALE GENOMIC DNA]</scope>
    <source>
        <strain evidence="7 10">CS1</strain>
    </source>
</reference>
<dbReference type="PROSITE" id="PS51379">
    <property type="entry name" value="4FE4S_FER_2"/>
    <property type="match status" value="1"/>
</dbReference>
<proteinExistence type="predicted"/>
<evidence type="ECO:0000256" key="1">
    <source>
        <dbReference type="ARBA" id="ARBA00022485"/>
    </source>
</evidence>
<dbReference type="InterPro" id="IPR017900">
    <property type="entry name" value="4Fe4S_Fe_S_CS"/>
</dbReference>
<keyword evidence="2" id="KW-0479">Metal-binding</keyword>
<accession>A0A6P1ZGT3</accession>
<evidence type="ECO:0000256" key="3">
    <source>
        <dbReference type="ARBA" id="ARBA00023002"/>
    </source>
</evidence>
<dbReference type="Gene3D" id="1.10.1060.10">
    <property type="entry name" value="Alpha-helical ferredoxin"/>
    <property type="match status" value="1"/>
</dbReference>
<reference evidence="8 9" key="1">
    <citation type="submission" date="2018-06" db="EMBL/GenBank/DDBJ databases">
        <title>Complete genome of Desulfovibrio marinus P48SEP.</title>
        <authorList>
            <person name="Crispim J.S."/>
            <person name="Vidigal P.M.P."/>
            <person name="Silva L.C.F."/>
            <person name="Araujo L.C."/>
            <person name="Laguardia C.N."/>
            <person name="Dias R.S."/>
            <person name="Sousa M.P."/>
            <person name="Paula S.O."/>
            <person name="Silva C."/>
        </authorList>
    </citation>
    <scope>NUCLEOTIDE SEQUENCE [LARGE SCALE GENOMIC DNA]</scope>
    <source>
        <strain evidence="8 9">P48SEP</strain>
    </source>
</reference>
<keyword evidence="1" id="KW-0004">4Fe-4S</keyword>
<evidence type="ECO:0000256" key="5">
    <source>
        <dbReference type="ARBA" id="ARBA00023014"/>
    </source>
</evidence>
<dbReference type="InterPro" id="IPR009051">
    <property type="entry name" value="Helical_ferredxn"/>
</dbReference>
<evidence type="ECO:0000259" key="6">
    <source>
        <dbReference type="PROSITE" id="PS51379"/>
    </source>
</evidence>
<evidence type="ECO:0000313" key="7">
    <source>
        <dbReference type="EMBL" id="QJT11216.1"/>
    </source>
</evidence>
<evidence type="ECO:0000313" key="8">
    <source>
        <dbReference type="EMBL" id="TVM33480.1"/>
    </source>
</evidence>
<feature type="domain" description="4Fe-4S ferredoxin-type" evidence="6">
    <location>
        <begin position="19"/>
        <end position="49"/>
    </location>
</feature>
<dbReference type="PANTHER" id="PTHR43255">
    <property type="entry name" value="IRON-SULFUR-BINDING OXIDOREDUCTASE FADF-RELATED-RELATED"/>
    <property type="match status" value="1"/>
</dbReference>
<dbReference type="EMBL" id="CP039543">
    <property type="protein sequence ID" value="QJT11216.1"/>
    <property type="molecule type" value="Genomic_DNA"/>
</dbReference>
<evidence type="ECO:0000313" key="9">
    <source>
        <dbReference type="Proteomes" id="UP000434052"/>
    </source>
</evidence>
<organism evidence="8 9">
    <name type="scientific">Oceanidesulfovibrio marinus</name>
    <dbReference type="NCBI Taxonomy" id="370038"/>
    <lineage>
        <taxon>Bacteria</taxon>
        <taxon>Pseudomonadati</taxon>
        <taxon>Thermodesulfobacteriota</taxon>
        <taxon>Desulfovibrionia</taxon>
        <taxon>Desulfovibrionales</taxon>
        <taxon>Desulfovibrionaceae</taxon>
        <taxon>Oceanidesulfovibrio</taxon>
    </lineage>
</organism>
<dbReference type="PANTHER" id="PTHR43255:SF1">
    <property type="entry name" value="IRON-SULFUR-BINDING OXIDOREDUCTASE FADF-RELATED"/>
    <property type="match status" value="1"/>
</dbReference>